<sequence length="90" mass="10366">MTQYAPPSPEDLERLKEQLGKSSGDMAELFSLANGRQWRRYLSTDPNNSREMGMHMLFFAMARLELDAETFDRILNRMRAVGATIELDKP</sequence>
<evidence type="ECO:0000313" key="1">
    <source>
        <dbReference type="EMBL" id="KVQ01857.1"/>
    </source>
</evidence>
<organism evidence="1 2">
    <name type="scientific">Burkholderia ubonensis</name>
    <dbReference type="NCBI Taxonomy" id="101571"/>
    <lineage>
        <taxon>Bacteria</taxon>
        <taxon>Pseudomonadati</taxon>
        <taxon>Pseudomonadota</taxon>
        <taxon>Betaproteobacteria</taxon>
        <taxon>Burkholderiales</taxon>
        <taxon>Burkholderiaceae</taxon>
        <taxon>Burkholderia</taxon>
        <taxon>Burkholderia cepacia complex</taxon>
    </lineage>
</organism>
<reference evidence="1 2" key="1">
    <citation type="submission" date="2015-11" db="EMBL/GenBank/DDBJ databases">
        <title>Expanding the genomic diversity of Burkholderia species for the development of highly accurate diagnostics.</title>
        <authorList>
            <person name="Sahl J."/>
            <person name="Keim P."/>
            <person name="Wagner D."/>
        </authorList>
    </citation>
    <scope>NUCLEOTIDE SEQUENCE [LARGE SCALE GENOMIC DNA]</scope>
    <source>
        <strain evidence="1 2">MSMB1808WGS</strain>
    </source>
</reference>
<evidence type="ECO:0000313" key="2">
    <source>
        <dbReference type="Proteomes" id="UP000056453"/>
    </source>
</evidence>
<dbReference type="Proteomes" id="UP000056453">
    <property type="component" value="Unassembled WGS sequence"/>
</dbReference>
<proteinExistence type="predicted"/>
<dbReference type="EMBL" id="LPBJ01000021">
    <property type="protein sequence ID" value="KVQ01857.1"/>
    <property type="molecule type" value="Genomic_DNA"/>
</dbReference>
<accession>A0AAW3MY05</accession>
<gene>
    <name evidence="1" type="ORF">WJ96_33230</name>
</gene>
<comment type="caution">
    <text evidence="1">The sequence shown here is derived from an EMBL/GenBank/DDBJ whole genome shotgun (WGS) entry which is preliminary data.</text>
</comment>
<name>A0AAW3MY05_9BURK</name>
<dbReference type="RefSeq" id="WP_059953192.1">
    <property type="nucleotide sequence ID" value="NZ_LPAB01000039.1"/>
</dbReference>
<keyword evidence="2" id="KW-1185">Reference proteome</keyword>
<dbReference type="AlphaFoldDB" id="A0AAW3MY05"/>
<evidence type="ECO:0008006" key="3">
    <source>
        <dbReference type="Google" id="ProtNLM"/>
    </source>
</evidence>
<protein>
    <recommendedName>
        <fullName evidence="3">XRE family transcriptional regulator</fullName>
    </recommendedName>
</protein>